<name>A0ACB9GP39_9ASTR</name>
<reference evidence="1 2" key="2">
    <citation type="journal article" date="2022" name="Mol. Ecol. Resour.">
        <title>The genomes of chicory, endive, great burdock and yacon provide insights into Asteraceae paleo-polyploidization history and plant inulin production.</title>
        <authorList>
            <person name="Fan W."/>
            <person name="Wang S."/>
            <person name="Wang H."/>
            <person name="Wang A."/>
            <person name="Jiang F."/>
            <person name="Liu H."/>
            <person name="Zhao H."/>
            <person name="Xu D."/>
            <person name="Zhang Y."/>
        </authorList>
    </citation>
    <scope>NUCLEOTIDE SEQUENCE [LARGE SCALE GENOMIC DNA]</scope>
    <source>
        <strain evidence="2">cv. Yunnan</strain>
        <tissue evidence="1">Leaves</tissue>
    </source>
</reference>
<proteinExistence type="predicted"/>
<organism evidence="1 2">
    <name type="scientific">Smallanthus sonchifolius</name>
    <dbReference type="NCBI Taxonomy" id="185202"/>
    <lineage>
        <taxon>Eukaryota</taxon>
        <taxon>Viridiplantae</taxon>
        <taxon>Streptophyta</taxon>
        <taxon>Embryophyta</taxon>
        <taxon>Tracheophyta</taxon>
        <taxon>Spermatophyta</taxon>
        <taxon>Magnoliopsida</taxon>
        <taxon>eudicotyledons</taxon>
        <taxon>Gunneridae</taxon>
        <taxon>Pentapetalae</taxon>
        <taxon>asterids</taxon>
        <taxon>campanulids</taxon>
        <taxon>Asterales</taxon>
        <taxon>Asteraceae</taxon>
        <taxon>Asteroideae</taxon>
        <taxon>Heliantheae alliance</taxon>
        <taxon>Millerieae</taxon>
        <taxon>Smallanthus</taxon>
    </lineage>
</organism>
<dbReference type="EMBL" id="CM042031">
    <property type="protein sequence ID" value="KAI3784781.1"/>
    <property type="molecule type" value="Genomic_DNA"/>
</dbReference>
<keyword evidence="2" id="KW-1185">Reference proteome</keyword>
<reference evidence="2" key="1">
    <citation type="journal article" date="2022" name="Mol. Ecol. Resour.">
        <title>The genomes of chicory, endive, great burdock and yacon provide insights into Asteraceae palaeo-polyploidization history and plant inulin production.</title>
        <authorList>
            <person name="Fan W."/>
            <person name="Wang S."/>
            <person name="Wang H."/>
            <person name="Wang A."/>
            <person name="Jiang F."/>
            <person name="Liu H."/>
            <person name="Zhao H."/>
            <person name="Xu D."/>
            <person name="Zhang Y."/>
        </authorList>
    </citation>
    <scope>NUCLEOTIDE SEQUENCE [LARGE SCALE GENOMIC DNA]</scope>
    <source>
        <strain evidence="2">cv. Yunnan</strain>
    </source>
</reference>
<gene>
    <name evidence="1" type="ORF">L1987_43886</name>
</gene>
<evidence type="ECO:0000313" key="2">
    <source>
        <dbReference type="Proteomes" id="UP001056120"/>
    </source>
</evidence>
<dbReference type="Proteomes" id="UP001056120">
    <property type="component" value="Linkage Group LG14"/>
</dbReference>
<protein>
    <submittedName>
        <fullName evidence="1">Uncharacterized protein</fullName>
    </submittedName>
</protein>
<comment type="caution">
    <text evidence="1">The sequence shown here is derived from an EMBL/GenBank/DDBJ whole genome shotgun (WGS) entry which is preliminary data.</text>
</comment>
<accession>A0ACB9GP39</accession>
<sequence>MIRCWSNFKLFVRGGGRETDDSLREAFSAHGEVTEAKVIMDQKTGRSRGFGFVTFADYESARNAIDTRDQWLLHGRTVTVRWANDAGGDFPSVTYRRPLGPSDEAGPDDFVLQNVRWTYKAVNCGFGTLGLRQAILDVVRTGMLLYSSDTSIFSTLIFVTRVNDIESLEKIVDQTGVVVDLNEQHENGYGGGYKRTHGRLSVACDYDTVEKLTVGENDVNTPDSDGYTPLMLATRGGHGRICELLISKGAVCDIENARHETAHMLARERGVGNAAERVLLDYLARGLVLGGGRVKKHCKEGKGCPHSKQNKEVHFVCEGGVEMAELWVRGIELVTREAIFGK</sequence>
<evidence type="ECO:0000313" key="1">
    <source>
        <dbReference type="EMBL" id="KAI3784781.1"/>
    </source>
</evidence>